<proteinExistence type="inferred from homology"/>
<reference evidence="5" key="1">
    <citation type="submission" date="2019-08" db="EMBL/GenBank/DDBJ databases">
        <title>The genome of the North American firefly Photinus pyralis.</title>
        <authorList>
            <consortium name="Photinus pyralis genome working group"/>
            <person name="Fallon T.R."/>
            <person name="Sander Lower S.E."/>
            <person name="Weng J.-K."/>
        </authorList>
    </citation>
    <scope>NUCLEOTIDE SEQUENCE</scope>
    <source>
        <strain evidence="5">TRF0915ILg1</strain>
        <tissue evidence="5">Whole body</tissue>
    </source>
</reference>
<evidence type="ECO:0000259" key="4">
    <source>
        <dbReference type="PROSITE" id="PS50240"/>
    </source>
</evidence>
<dbReference type="OrthoDB" id="5597713at2759"/>
<evidence type="ECO:0000256" key="3">
    <source>
        <dbReference type="SAM" id="SignalP"/>
    </source>
</evidence>
<dbReference type="InterPro" id="IPR051487">
    <property type="entry name" value="Ser/Thr_Proteases_Immune/Dev"/>
</dbReference>
<evidence type="ECO:0000256" key="1">
    <source>
        <dbReference type="ARBA" id="ARBA00023157"/>
    </source>
</evidence>
<dbReference type="SMART" id="SM00020">
    <property type="entry name" value="Tryp_SPc"/>
    <property type="match status" value="1"/>
</dbReference>
<name>A0A8K0GJQ3_IGNLU</name>
<dbReference type="EMBL" id="VTPC01001459">
    <property type="protein sequence ID" value="KAF2901891.1"/>
    <property type="molecule type" value="Genomic_DNA"/>
</dbReference>
<dbReference type="SUPFAM" id="SSF50494">
    <property type="entry name" value="Trypsin-like serine proteases"/>
    <property type="match status" value="1"/>
</dbReference>
<dbReference type="Gene3D" id="2.40.10.10">
    <property type="entry name" value="Trypsin-like serine proteases"/>
    <property type="match status" value="2"/>
</dbReference>
<dbReference type="GO" id="GO:0004252">
    <property type="term" value="F:serine-type endopeptidase activity"/>
    <property type="evidence" value="ECO:0007669"/>
    <property type="project" value="InterPro"/>
</dbReference>
<dbReference type="InterPro" id="IPR043504">
    <property type="entry name" value="Peptidase_S1_PA_chymotrypsin"/>
</dbReference>
<comment type="similarity">
    <text evidence="2">Belongs to the peptidase S1 family. CLIP subfamily.</text>
</comment>
<protein>
    <recommendedName>
        <fullName evidence="4">Peptidase S1 domain-containing protein</fullName>
    </recommendedName>
</protein>
<dbReference type="InterPro" id="IPR018114">
    <property type="entry name" value="TRYPSIN_HIS"/>
</dbReference>
<dbReference type="PROSITE" id="PS00134">
    <property type="entry name" value="TRYPSIN_HIS"/>
    <property type="match status" value="1"/>
</dbReference>
<organism evidence="5 6">
    <name type="scientific">Ignelater luminosus</name>
    <name type="common">Cucubano</name>
    <name type="synonym">Pyrophorus luminosus</name>
    <dbReference type="NCBI Taxonomy" id="2038154"/>
    <lineage>
        <taxon>Eukaryota</taxon>
        <taxon>Metazoa</taxon>
        <taxon>Ecdysozoa</taxon>
        <taxon>Arthropoda</taxon>
        <taxon>Hexapoda</taxon>
        <taxon>Insecta</taxon>
        <taxon>Pterygota</taxon>
        <taxon>Neoptera</taxon>
        <taxon>Endopterygota</taxon>
        <taxon>Coleoptera</taxon>
        <taxon>Polyphaga</taxon>
        <taxon>Elateriformia</taxon>
        <taxon>Elateroidea</taxon>
        <taxon>Elateridae</taxon>
        <taxon>Agrypninae</taxon>
        <taxon>Pyrophorini</taxon>
        <taxon>Ignelater</taxon>
    </lineage>
</organism>
<dbReference type="InterPro" id="IPR001254">
    <property type="entry name" value="Trypsin_dom"/>
</dbReference>
<dbReference type="PANTHER" id="PTHR24256">
    <property type="entry name" value="TRYPTASE-RELATED"/>
    <property type="match status" value="1"/>
</dbReference>
<feature type="domain" description="Peptidase S1" evidence="4">
    <location>
        <begin position="29"/>
        <end position="242"/>
    </location>
</feature>
<feature type="chain" id="PRO_5035474715" description="Peptidase S1 domain-containing protein" evidence="3">
    <location>
        <begin position="20"/>
        <end position="262"/>
    </location>
</feature>
<dbReference type="Pfam" id="PF00089">
    <property type="entry name" value="Trypsin"/>
    <property type="match status" value="1"/>
</dbReference>
<accession>A0A8K0GJQ3</accession>
<evidence type="ECO:0000313" key="5">
    <source>
        <dbReference type="EMBL" id="KAF2901891.1"/>
    </source>
</evidence>
<dbReference type="Proteomes" id="UP000801492">
    <property type="component" value="Unassembled WGS sequence"/>
</dbReference>
<sequence length="262" mass="29546">MNILFYLVIIKLLLNYASGDEEDEVPDQISGGRLVKKGQYPFFVQLAIGTTIKPGEIVSGYGCAGSLIHPFWILTAAHCFKRVKPLPSLIFESNYIMALMGSDNVNDFTNTDLIRFIEKVLPDSTTKLCTCGTVIGKKRAKPTRSNIITNDQPVAYTSIHPKRMDQLTEAPTFSGKVFYSEVKWYKGSPLVGEDGAPFVCYHEYEPIQYGIVSTYYNNTRNKTAITIYENVKKHLRFINRWVPLKPTFKILKIVFPGNGSNL</sequence>
<keyword evidence="3" id="KW-0732">Signal</keyword>
<evidence type="ECO:0000313" key="6">
    <source>
        <dbReference type="Proteomes" id="UP000801492"/>
    </source>
</evidence>
<evidence type="ECO:0000256" key="2">
    <source>
        <dbReference type="ARBA" id="ARBA00024195"/>
    </source>
</evidence>
<keyword evidence="6" id="KW-1185">Reference proteome</keyword>
<comment type="caution">
    <text evidence="5">The sequence shown here is derived from an EMBL/GenBank/DDBJ whole genome shotgun (WGS) entry which is preliminary data.</text>
</comment>
<feature type="signal peptide" evidence="3">
    <location>
        <begin position="1"/>
        <end position="19"/>
    </location>
</feature>
<dbReference type="GO" id="GO:0006508">
    <property type="term" value="P:proteolysis"/>
    <property type="evidence" value="ECO:0007669"/>
    <property type="project" value="InterPro"/>
</dbReference>
<dbReference type="InterPro" id="IPR009003">
    <property type="entry name" value="Peptidase_S1_PA"/>
</dbReference>
<dbReference type="AlphaFoldDB" id="A0A8K0GJQ3"/>
<gene>
    <name evidence="5" type="ORF">ILUMI_04292</name>
</gene>
<dbReference type="PROSITE" id="PS50240">
    <property type="entry name" value="TRYPSIN_DOM"/>
    <property type="match status" value="1"/>
</dbReference>
<keyword evidence="1" id="KW-1015">Disulfide bond</keyword>